<evidence type="ECO:0000256" key="4">
    <source>
        <dbReference type="ARBA" id="ARBA00022475"/>
    </source>
</evidence>
<evidence type="ECO:0000256" key="3">
    <source>
        <dbReference type="ARBA" id="ARBA00022448"/>
    </source>
</evidence>
<dbReference type="EMBL" id="JAHRHJ020000008">
    <property type="protein sequence ID" value="KAH9303579.1"/>
    <property type="molecule type" value="Genomic_DNA"/>
</dbReference>
<evidence type="ECO:0000256" key="11">
    <source>
        <dbReference type="RuleBase" id="RU910715"/>
    </source>
</evidence>
<evidence type="ECO:0000256" key="10">
    <source>
        <dbReference type="ARBA" id="ARBA00037238"/>
    </source>
</evidence>
<dbReference type="InterPro" id="IPR047664">
    <property type="entry name" value="SWEET"/>
</dbReference>
<comment type="function">
    <text evidence="11">Mediates both low-affinity uptake and efflux of sugar across the membrane.</text>
</comment>
<sequence>MAVEDTIRTVLGIIGNVISFCMFLAPVPTFYKIYKWRDTRGFSGIPYVMTILNCALWVLYGLPIVKPNSILVSTINGIGLVLQIIYTATFLIFCKDKKQKMKLMSLLLLITVFFAAVALLAILLAHTHKKRTLIVGLICIVFNVFMYASPLTIMVSDILCLFHGGSVKDIISTDKWSLISSGKGCSGEECEIYAVLSFYCFVCQWTHLDCLRLHTLRHKSRGKHLFCTIVFLAWIEQFVVYFTEYNACMQLPNGMGAGLGAAQLILYGAYYKTTKWGDADPPKAVEMDGGSPLPHGSAGYDAA</sequence>
<feature type="transmembrane region" description="Helical" evidence="11">
    <location>
        <begin position="106"/>
        <end position="127"/>
    </location>
</feature>
<organism evidence="12 13">
    <name type="scientific">Taxus chinensis</name>
    <name type="common">Chinese yew</name>
    <name type="synonym">Taxus wallichiana var. chinensis</name>
    <dbReference type="NCBI Taxonomy" id="29808"/>
    <lineage>
        <taxon>Eukaryota</taxon>
        <taxon>Viridiplantae</taxon>
        <taxon>Streptophyta</taxon>
        <taxon>Embryophyta</taxon>
        <taxon>Tracheophyta</taxon>
        <taxon>Spermatophyta</taxon>
        <taxon>Pinopsida</taxon>
        <taxon>Pinidae</taxon>
        <taxon>Conifers II</taxon>
        <taxon>Cupressales</taxon>
        <taxon>Taxaceae</taxon>
        <taxon>Taxus</taxon>
    </lineage>
</organism>
<comment type="caution">
    <text evidence="12">The sequence shown here is derived from an EMBL/GenBank/DDBJ whole genome shotgun (WGS) entry which is preliminary data.</text>
</comment>
<keyword evidence="3 11" id="KW-0813">Transport</keyword>
<feature type="transmembrane region" description="Helical" evidence="11">
    <location>
        <begin position="70"/>
        <end position="94"/>
    </location>
</feature>
<evidence type="ECO:0000256" key="5">
    <source>
        <dbReference type="ARBA" id="ARBA00022597"/>
    </source>
</evidence>
<gene>
    <name evidence="12" type="ORF">KI387_007983</name>
</gene>
<keyword evidence="6 11" id="KW-0812">Transmembrane</keyword>
<proteinExistence type="inferred from homology"/>
<evidence type="ECO:0000256" key="9">
    <source>
        <dbReference type="ARBA" id="ARBA00023136"/>
    </source>
</evidence>
<comment type="caution">
    <text evidence="11">Lacks conserved residue(s) required for the propagation of feature annotation.</text>
</comment>
<dbReference type="FunFam" id="1.20.1280.290:FF:000001">
    <property type="entry name" value="Bidirectional sugar transporter SWEET"/>
    <property type="match status" value="1"/>
</dbReference>
<dbReference type="GO" id="GO:0005886">
    <property type="term" value="C:plasma membrane"/>
    <property type="evidence" value="ECO:0007669"/>
    <property type="project" value="UniProtKB-SubCell"/>
</dbReference>
<evidence type="ECO:0000256" key="6">
    <source>
        <dbReference type="ARBA" id="ARBA00022692"/>
    </source>
</evidence>
<keyword evidence="8 11" id="KW-1133">Transmembrane helix</keyword>
<dbReference type="OMA" id="GEECEIY"/>
<keyword evidence="7" id="KW-0677">Repeat</keyword>
<feature type="transmembrane region" description="Helical" evidence="11">
    <location>
        <begin position="6"/>
        <end position="25"/>
    </location>
</feature>
<accession>A0AA38FEW3</accession>
<evidence type="ECO:0000313" key="13">
    <source>
        <dbReference type="Proteomes" id="UP000824469"/>
    </source>
</evidence>
<dbReference type="Gene3D" id="1.20.1280.290">
    <property type="match status" value="1"/>
</dbReference>
<dbReference type="AlphaFoldDB" id="A0AA38FEW3"/>
<evidence type="ECO:0000256" key="8">
    <source>
        <dbReference type="ARBA" id="ARBA00022989"/>
    </source>
</evidence>
<evidence type="ECO:0000256" key="7">
    <source>
        <dbReference type="ARBA" id="ARBA00022737"/>
    </source>
</evidence>
<evidence type="ECO:0000313" key="12">
    <source>
        <dbReference type="EMBL" id="KAH9303579.1"/>
    </source>
</evidence>
<keyword evidence="13" id="KW-1185">Reference proteome</keyword>
<keyword evidence="5 11" id="KW-0762">Sugar transport</keyword>
<comment type="function">
    <text evidence="10">Mediates both low-affinity uptake and efflux of sugar across the plasma membrane.</text>
</comment>
<comment type="similarity">
    <text evidence="2 11">Belongs to the SWEET sugar transporter family.</text>
</comment>
<dbReference type="GO" id="GO:0051119">
    <property type="term" value="F:sugar transmembrane transporter activity"/>
    <property type="evidence" value="ECO:0007669"/>
    <property type="project" value="InterPro"/>
</dbReference>
<dbReference type="Proteomes" id="UP000824469">
    <property type="component" value="Unassembled WGS sequence"/>
</dbReference>
<keyword evidence="9 11" id="KW-0472">Membrane</keyword>
<dbReference type="InterPro" id="IPR004316">
    <property type="entry name" value="SWEET_rpt"/>
</dbReference>
<comment type="subcellular location">
    <subcellularLocation>
        <location evidence="1">Cell membrane</location>
        <topology evidence="1">Multi-pass membrane protein</topology>
    </subcellularLocation>
</comment>
<name>A0AA38FEW3_TAXCH</name>
<feature type="transmembrane region" description="Helical" evidence="11">
    <location>
        <begin position="133"/>
        <end position="162"/>
    </location>
</feature>
<dbReference type="PANTHER" id="PTHR10791">
    <property type="entry name" value="RAG1-ACTIVATING PROTEIN 1"/>
    <property type="match status" value="1"/>
</dbReference>
<keyword evidence="4" id="KW-1003">Cell membrane</keyword>
<evidence type="ECO:0000256" key="1">
    <source>
        <dbReference type="ARBA" id="ARBA00004651"/>
    </source>
</evidence>
<reference evidence="12 13" key="1">
    <citation type="journal article" date="2021" name="Nat. Plants">
        <title>The Taxus genome provides insights into paclitaxel biosynthesis.</title>
        <authorList>
            <person name="Xiong X."/>
            <person name="Gou J."/>
            <person name="Liao Q."/>
            <person name="Li Y."/>
            <person name="Zhou Q."/>
            <person name="Bi G."/>
            <person name="Li C."/>
            <person name="Du R."/>
            <person name="Wang X."/>
            <person name="Sun T."/>
            <person name="Guo L."/>
            <person name="Liang H."/>
            <person name="Lu P."/>
            <person name="Wu Y."/>
            <person name="Zhang Z."/>
            <person name="Ro D.K."/>
            <person name="Shang Y."/>
            <person name="Huang S."/>
            <person name="Yan J."/>
        </authorList>
    </citation>
    <scope>NUCLEOTIDE SEQUENCE [LARGE SCALE GENOMIC DNA]</scope>
    <source>
        <strain evidence="12">Ta-2019</strain>
    </source>
</reference>
<evidence type="ECO:0000256" key="2">
    <source>
        <dbReference type="ARBA" id="ARBA00007809"/>
    </source>
</evidence>
<protein>
    <recommendedName>
        <fullName evidence="11">Bidirectional sugar transporter SWEET</fullName>
    </recommendedName>
</protein>
<feature type="transmembrane region" description="Helical" evidence="11">
    <location>
        <begin position="45"/>
        <end position="64"/>
    </location>
</feature>
<dbReference type="PANTHER" id="PTHR10791:SF30">
    <property type="entry name" value="SUGAR TRANSPORTER SWEET1"/>
    <property type="match status" value="1"/>
</dbReference>
<dbReference type="Pfam" id="PF03083">
    <property type="entry name" value="MtN3_slv"/>
    <property type="match status" value="1"/>
</dbReference>